<proteinExistence type="predicted"/>
<sequence>MYGLMIVDPWRSYIRPESAGSGRQACETLFPLRERQYQPLEQIVGAWVGSQQLKQSLGDLASRNSLSRSTIRQ</sequence>
<organism evidence="1 2">
    <name type="scientific">Marchantia polymorpha subsp. ruderalis</name>
    <dbReference type="NCBI Taxonomy" id="1480154"/>
    <lineage>
        <taxon>Eukaryota</taxon>
        <taxon>Viridiplantae</taxon>
        <taxon>Streptophyta</taxon>
        <taxon>Embryophyta</taxon>
        <taxon>Marchantiophyta</taxon>
        <taxon>Marchantiopsida</taxon>
        <taxon>Marchantiidae</taxon>
        <taxon>Marchantiales</taxon>
        <taxon>Marchantiaceae</taxon>
        <taxon>Marchantia</taxon>
    </lineage>
</organism>
<dbReference type="AlphaFoldDB" id="A0A176W535"/>
<name>A0A176W535_MARPO</name>
<evidence type="ECO:0000313" key="1">
    <source>
        <dbReference type="EMBL" id="OAE28138.1"/>
    </source>
</evidence>
<dbReference type="Proteomes" id="UP000077202">
    <property type="component" value="Unassembled WGS sequence"/>
</dbReference>
<dbReference type="EMBL" id="LVLJ01001765">
    <property type="protein sequence ID" value="OAE28138.1"/>
    <property type="molecule type" value="Genomic_DNA"/>
</dbReference>
<comment type="caution">
    <text evidence="1">The sequence shown here is derived from an EMBL/GenBank/DDBJ whole genome shotgun (WGS) entry which is preliminary data.</text>
</comment>
<reference evidence="1" key="1">
    <citation type="submission" date="2016-03" db="EMBL/GenBank/DDBJ databases">
        <title>Mechanisms controlling the formation of the plant cell surface in tip-growing cells are functionally conserved among land plants.</title>
        <authorList>
            <person name="Honkanen S."/>
            <person name="Jones V.A."/>
            <person name="Morieri G."/>
            <person name="Champion C."/>
            <person name="Hetherington A.J."/>
            <person name="Kelly S."/>
            <person name="Saint-Marcoux D."/>
            <person name="Proust H."/>
            <person name="Prescott H."/>
            <person name="Dolan L."/>
        </authorList>
    </citation>
    <scope>NUCLEOTIDE SEQUENCE [LARGE SCALE GENOMIC DNA]</scope>
    <source>
        <tissue evidence="1">Whole gametophyte</tissue>
    </source>
</reference>
<keyword evidence="2" id="KW-1185">Reference proteome</keyword>
<evidence type="ECO:0000313" key="2">
    <source>
        <dbReference type="Proteomes" id="UP000077202"/>
    </source>
</evidence>
<protein>
    <submittedName>
        <fullName evidence="1">Uncharacterized protein</fullName>
    </submittedName>
</protein>
<accession>A0A176W535</accession>
<gene>
    <name evidence="1" type="ORF">AXG93_638s1260</name>
</gene>